<proteinExistence type="predicted"/>
<organism evidence="1 2">
    <name type="scientific">Dolichospermum compactum NIES-806</name>
    <dbReference type="NCBI Taxonomy" id="1973481"/>
    <lineage>
        <taxon>Bacteria</taxon>
        <taxon>Bacillati</taxon>
        <taxon>Cyanobacteriota</taxon>
        <taxon>Cyanophyceae</taxon>
        <taxon>Nostocales</taxon>
        <taxon>Aphanizomenonaceae</taxon>
        <taxon>Dolichospermum</taxon>
        <taxon>Dolichospermum compactum</taxon>
    </lineage>
</organism>
<dbReference type="EMBL" id="AP018316">
    <property type="protein sequence ID" value="BAZ88500.1"/>
    <property type="molecule type" value="Genomic_DNA"/>
</dbReference>
<protein>
    <recommendedName>
        <fullName evidence="3">CopG family transcriptional regulator</fullName>
    </recommendedName>
</protein>
<reference evidence="1 2" key="1">
    <citation type="submission" date="2017-06" db="EMBL/GenBank/DDBJ databases">
        <title>Genome sequencing of cyanobaciteial culture collection at National Institute for Environmental Studies (NIES).</title>
        <authorList>
            <person name="Hirose Y."/>
            <person name="Shimura Y."/>
            <person name="Fujisawa T."/>
            <person name="Nakamura Y."/>
            <person name="Kawachi M."/>
        </authorList>
    </citation>
    <scope>NUCLEOTIDE SEQUENCE [LARGE SCALE GENOMIC DNA]</scope>
    <source>
        <strain evidence="1 2">NIES-806</strain>
    </source>
</reference>
<sequence length="97" mass="11185">MGYNEEMKLQVHPRVTEVLSIKIPKDTLTSLEEVAVNKDMSIEALLKFYIGQGLREDISKLFNERLLNTTVQVLSRHIESQEEVSKIIQEIKSKTIK</sequence>
<evidence type="ECO:0008006" key="3">
    <source>
        <dbReference type="Google" id="ProtNLM"/>
    </source>
</evidence>
<gene>
    <name evidence="1" type="ORF">NIES806_47380</name>
</gene>
<keyword evidence="2" id="KW-1185">Reference proteome</keyword>
<evidence type="ECO:0000313" key="1">
    <source>
        <dbReference type="EMBL" id="BAZ88500.1"/>
    </source>
</evidence>
<dbReference type="Proteomes" id="UP000218702">
    <property type="component" value="Chromosome"/>
</dbReference>
<dbReference type="KEGG" id="dcm:NIES806_47380"/>
<accession>A0A1Z4VAA0</accession>
<name>A0A1Z4VAA0_9CYAN</name>
<dbReference type="OrthoDB" id="6658216at2"/>
<evidence type="ECO:0000313" key="2">
    <source>
        <dbReference type="Proteomes" id="UP000218702"/>
    </source>
</evidence>
<dbReference type="AlphaFoldDB" id="A0A1Z4VAA0"/>